<dbReference type="InterPro" id="IPR036047">
    <property type="entry name" value="F-box-like_dom_sf"/>
</dbReference>
<keyword evidence="3" id="KW-1185">Reference proteome</keyword>
<name>A0A9P7ZAX0_9HELO</name>
<dbReference type="SUPFAM" id="SSF81383">
    <property type="entry name" value="F-box domain"/>
    <property type="match status" value="1"/>
</dbReference>
<evidence type="ECO:0000259" key="1">
    <source>
        <dbReference type="PROSITE" id="PS50181"/>
    </source>
</evidence>
<comment type="caution">
    <text evidence="2">The sequence shown here is derived from an EMBL/GenBank/DDBJ whole genome shotgun (WGS) entry which is preliminary data.</text>
</comment>
<dbReference type="AlphaFoldDB" id="A0A9P7ZAX0"/>
<gene>
    <name evidence="2" type="ORF">BJ878DRAFT_572240</name>
</gene>
<accession>A0A9P7ZAX0</accession>
<dbReference type="Gene3D" id="1.20.1280.50">
    <property type="match status" value="1"/>
</dbReference>
<dbReference type="Pfam" id="PF12937">
    <property type="entry name" value="F-box-like"/>
    <property type="match status" value="1"/>
</dbReference>
<organism evidence="2 3">
    <name type="scientific">Calycina marina</name>
    <dbReference type="NCBI Taxonomy" id="1763456"/>
    <lineage>
        <taxon>Eukaryota</taxon>
        <taxon>Fungi</taxon>
        <taxon>Dikarya</taxon>
        <taxon>Ascomycota</taxon>
        <taxon>Pezizomycotina</taxon>
        <taxon>Leotiomycetes</taxon>
        <taxon>Helotiales</taxon>
        <taxon>Pezizellaceae</taxon>
        <taxon>Calycina</taxon>
    </lineage>
</organism>
<evidence type="ECO:0000313" key="3">
    <source>
        <dbReference type="Proteomes" id="UP000887226"/>
    </source>
</evidence>
<proteinExistence type="predicted"/>
<feature type="domain" description="F-box" evidence="1">
    <location>
        <begin position="7"/>
        <end position="65"/>
    </location>
</feature>
<dbReference type="EMBL" id="MU253746">
    <property type="protein sequence ID" value="KAG9248590.1"/>
    <property type="molecule type" value="Genomic_DNA"/>
</dbReference>
<dbReference type="OrthoDB" id="3516938at2759"/>
<reference evidence="2" key="1">
    <citation type="journal article" date="2021" name="IMA Fungus">
        <title>Genomic characterization of three marine fungi, including Emericellopsis atlantica sp. nov. with signatures of a generalist lifestyle and marine biomass degradation.</title>
        <authorList>
            <person name="Hagestad O.C."/>
            <person name="Hou L."/>
            <person name="Andersen J.H."/>
            <person name="Hansen E.H."/>
            <person name="Altermark B."/>
            <person name="Li C."/>
            <person name="Kuhnert E."/>
            <person name="Cox R.J."/>
            <person name="Crous P.W."/>
            <person name="Spatafora J.W."/>
            <person name="Lail K."/>
            <person name="Amirebrahimi M."/>
            <person name="Lipzen A."/>
            <person name="Pangilinan J."/>
            <person name="Andreopoulos W."/>
            <person name="Hayes R.D."/>
            <person name="Ng V."/>
            <person name="Grigoriev I.V."/>
            <person name="Jackson S.A."/>
            <person name="Sutton T.D.S."/>
            <person name="Dobson A.D.W."/>
            <person name="Rama T."/>
        </authorList>
    </citation>
    <scope>NUCLEOTIDE SEQUENCE</scope>
    <source>
        <strain evidence="2">TRa3180A</strain>
    </source>
</reference>
<evidence type="ECO:0000313" key="2">
    <source>
        <dbReference type="EMBL" id="KAG9248590.1"/>
    </source>
</evidence>
<dbReference type="InterPro" id="IPR001810">
    <property type="entry name" value="F-box_dom"/>
</dbReference>
<sequence>MDQSNTARDFSAMPPEILIEIFSHLPQTDFLALTCTNKLFRETITNNAATICNRAIQNNAVYSRIAKRFDAQLVNGWLVPQTPIVATMEDRWCELGTFCQRCYRNQYGRSLSESGIDPCVLLSSPGPQFLLAVDKVISRFEARIVESYEKHGQEAPSMTEGQRLVRSVCSKNLPWLLESIHCATAEPHRMWKEGHSWKSGELKDMAWYYKQDRKPRF</sequence>
<dbReference type="Proteomes" id="UP000887226">
    <property type="component" value="Unassembled WGS sequence"/>
</dbReference>
<dbReference type="SMART" id="SM00256">
    <property type="entry name" value="FBOX"/>
    <property type="match status" value="1"/>
</dbReference>
<dbReference type="CDD" id="cd09917">
    <property type="entry name" value="F-box_SF"/>
    <property type="match status" value="1"/>
</dbReference>
<dbReference type="PROSITE" id="PS50181">
    <property type="entry name" value="FBOX"/>
    <property type="match status" value="1"/>
</dbReference>
<protein>
    <recommendedName>
        <fullName evidence="1">F-box domain-containing protein</fullName>
    </recommendedName>
</protein>